<dbReference type="OMA" id="TRASPYQ"/>
<feature type="region of interest" description="Disordered" evidence="1">
    <location>
        <begin position="295"/>
        <end position="338"/>
    </location>
</feature>
<dbReference type="OrthoDB" id="3141838at2759"/>
<dbReference type="EMBL" id="GL377304">
    <property type="protein sequence ID" value="EFI98730.1"/>
    <property type="molecule type" value="Genomic_DNA"/>
</dbReference>
<dbReference type="STRING" id="578458.D8PYP5"/>
<proteinExistence type="predicted"/>
<evidence type="ECO:0000256" key="1">
    <source>
        <dbReference type="SAM" id="MobiDB-lite"/>
    </source>
</evidence>
<feature type="compositionally biased region" description="Low complexity" evidence="1">
    <location>
        <begin position="351"/>
        <end position="362"/>
    </location>
</feature>
<feature type="compositionally biased region" description="Polar residues" evidence="1">
    <location>
        <begin position="519"/>
        <end position="532"/>
    </location>
</feature>
<organism evidence="3">
    <name type="scientific">Schizophyllum commune (strain H4-8 / FGSC 9210)</name>
    <name type="common">Split gill fungus</name>
    <dbReference type="NCBI Taxonomy" id="578458"/>
    <lineage>
        <taxon>Eukaryota</taxon>
        <taxon>Fungi</taxon>
        <taxon>Dikarya</taxon>
        <taxon>Basidiomycota</taxon>
        <taxon>Agaricomycotina</taxon>
        <taxon>Agaricomycetes</taxon>
        <taxon>Agaricomycetidae</taxon>
        <taxon>Agaricales</taxon>
        <taxon>Schizophyllaceae</taxon>
        <taxon>Schizophyllum</taxon>
    </lineage>
</organism>
<dbReference type="AlphaFoldDB" id="D8PYP5"/>
<feature type="compositionally biased region" description="Pro residues" evidence="1">
    <location>
        <begin position="543"/>
        <end position="556"/>
    </location>
</feature>
<dbReference type="HOGENOM" id="CLU_462433_0_0_1"/>
<sequence>MNRAPPVDATVLPPLPDDLTIKTLPRSSRGAGLYAELIHQLFIRLDIQLVDAFHGERVTLVVHGGAPILTHRKVAEVQQQTRRTTTRDVNYLAGAFAAEWAARGVSDAPSRLHAAAQEVALQIGVDLGWLEADTDAFLPTWTDSTGKLHYPVYDASVKQRYVNTETLFTGRSLSVIGVPAFWAIAQKLQRFEGWDKADICLLLKSTPKFGLSSNWTLDDIEGYLQKYCARSYPLDARQCLKAPEHKIVQIVPMLEGLEPIPDGTAGLPVRDLSPPLPPWVDQGPLPPITRVYPEGYRPDTGPRLLPTPFPLYPRDGAPAGRSRSSGYPNNVPPGGAFLPAQYYQPHAYNYDTDSTESMSSGDSDSDSDYGPGERKTIFAGQTPPPAGWQVYGMVPPSADTASMSSGGSTSGASTPRIGTRNMAPSWSPVSSVSTIPTTPGGSPGRGYASRGELYHPDEQGNVPPSPAYSLASSFSSMSIANFPNPATSRGNERQPSQLSQTAYPSPTRLPDSPHLPDSRPTSFASSTGSYSTPLGVPQSLPVPSMPLPPVPEPPQLYTPRTVALEFHDPRGSPKSVHRRKPRSEFIPSPP</sequence>
<accession>D8PYP5</accession>
<name>D8PYP5_SCHCM</name>
<feature type="compositionally biased region" description="Polar residues" evidence="1">
    <location>
        <begin position="484"/>
        <end position="504"/>
    </location>
</feature>
<feature type="region of interest" description="Disordered" evidence="1">
    <location>
        <begin position="350"/>
        <end position="469"/>
    </location>
</feature>
<dbReference type="InParanoid" id="D8PYP5"/>
<reference evidence="2 3" key="1">
    <citation type="journal article" date="2010" name="Nat. Biotechnol.">
        <title>Genome sequence of the model mushroom Schizophyllum commune.</title>
        <authorList>
            <person name="Ohm R.A."/>
            <person name="de Jong J.F."/>
            <person name="Lugones L.G."/>
            <person name="Aerts A."/>
            <person name="Kothe E."/>
            <person name="Stajich J.E."/>
            <person name="de Vries R.P."/>
            <person name="Record E."/>
            <person name="Levasseur A."/>
            <person name="Baker S.E."/>
            <person name="Bartholomew K.A."/>
            <person name="Coutinho P.M."/>
            <person name="Erdmann S."/>
            <person name="Fowler T.J."/>
            <person name="Gathman A.C."/>
            <person name="Lombard V."/>
            <person name="Henrissat B."/>
            <person name="Knabe N."/>
            <person name="Kuees U."/>
            <person name="Lilly W.W."/>
            <person name="Lindquist E."/>
            <person name="Lucas S."/>
            <person name="Magnuson J.K."/>
            <person name="Piumi F."/>
            <person name="Raudaskoski M."/>
            <person name="Salamov A."/>
            <person name="Schmutz J."/>
            <person name="Schwarze F.W.M.R."/>
            <person name="vanKuyk P.A."/>
            <person name="Horton J.S."/>
            <person name="Grigoriev I.V."/>
            <person name="Woesten H.A.B."/>
        </authorList>
    </citation>
    <scope>NUCLEOTIDE SEQUENCE [LARGE SCALE GENOMIC DNA]</scope>
    <source>
        <strain evidence="3">H4-8 / FGSC 9210</strain>
    </source>
</reference>
<dbReference type="RefSeq" id="XP_003033633.1">
    <property type="nucleotide sequence ID" value="XM_003033587.1"/>
</dbReference>
<dbReference type="GeneID" id="9586195"/>
<protein>
    <submittedName>
        <fullName evidence="2">Uncharacterized protein</fullName>
    </submittedName>
</protein>
<feature type="compositionally biased region" description="Low complexity" evidence="1">
    <location>
        <begin position="424"/>
        <end position="440"/>
    </location>
</feature>
<dbReference type="KEGG" id="scm:SCHCO_02181795"/>
<gene>
    <name evidence="2" type="ORF">SCHCODRAFT_233125</name>
</gene>
<evidence type="ECO:0000313" key="2">
    <source>
        <dbReference type="EMBL" id="EFI98730.1"/>
    </source>
</evidence>
<dbReference type="VEuPathDB" id="FungiDB:SCHCODRAFT_02181795"/>
<dbReference type="Proteomes" id="UP000007431">
    <property type="component" value="Unassembled WGS sequence"/>
</dbReference>
<feature type="compositionally biased region" description="Low complexity" evidence="1">
    <location>
        <begin position="397"/>
        <end position="414"/>
    </location>
</feature>
<feature type="region of interest" description="Disordered" evidence="1">
    <location>
        <begin position="481"/>
        <end position="590"/>
    </location>
</feature>
<evidence type="ECO:0000313" key="3">
    <source>
        <dbReference type="Proteomes" id="UP000007431"/>
    </source>
</evidence>
<dbReference type="eggNOG" id="ENOG502SNM6">
    <property type="taxonomic scope" value="Eukaryota"/>
</dbReference>
<keyword evidence="3" id="KW-1185">Reference proteome</keyword>